<dbReference type="AlphaFoldDB" id="A0A3L6ZUA3"/>
<name>A0A3L6ZUA3_9MICO</name>
<keyword evidence="1" id="KW-0472">Membrane</keyword>
<dbReference type="Proteomes" id="UP000270299">
    <property type="component" value="Unassembled WGS sequence"/>
</dbReference>
<evidence type="ECO:0000313" key="3">
    <source>
        <dbReference type="Proteomes" id="UP000270299"/>
    </source>
</evidence>
<organism evidence="2 3">
    <name type="scientific">Mycetocola manganoxydans</name>
    <dbReference type="NCBI Taxonomy" id="699879"/>
    <lineage>
        <taxon>Bacteria</taxon>
        <taxon>Bacillati</taxon>
        <taxon>Actinomycetota</taxon>
        <taxon>Actinomycetes</taxon>
        <taxon>Micrococcales</taxon>
        <taxon>Microbacteriaceae</taxon>
        <taxon>Mycetocola</taxon>
    </lineage>
</organism>
<keyword evidence="1" id="KW-0812">Transmembrane</keyword>
<proteinExistence type="predicted"/>
<reference evidence="2 3" key="1">
    <citation type="submission" date="2018-10" db="EMBL/GenBank/DDBJ databases">
        <authorList>
            <person name="Li J."/>
        </authorList>
    </citation>
    <scope>NUCLEOTIDE SEQUENCE [LARGE SCALE GENOMIC DNA]</scope>
    <source>
        <strain evidence="2 3">CCTCC AB209002</strain>
    </source>
</reference>
<feature type="transmembrane region" description="Helical" evidence="1">
    <location>
        <begin position="12"/>
        <end position="36"/>
    </location>
</feature>
<keyword evidence="3" id="KW-1185">Reference proteome</keyword>
<evidence type="ECO:0000256" key="1">
    <source>
        <dbReference type="SAM" id="Phobius"/>
    </source>
</evidence>
<protein>
    <submittedName>
        <fullName evidence="2">Uncharacterized protein</fullName>
    </submittedName>
</protein>
<accession>A0A3L6ZUA3</accession>
<sequence length="151" mass="15683">MARLLRRQDLSWSSLAIIAAVLAFVVITAISGMGVISGEEVSSTSHSLVSSPDDSEIATAQYDLSTEDALVDQDRADGKLVPAGSIHCPAGVGAFGSCLDLISAAVFPETVLSETDDLGLAAIAIPCIKMPTNFGVSVYRVSLLQLSVSRT</sequence>
<dbReference type="EMBL" id="RCUV01000008">
    <property type="protein sequence ID" value="RLP71389.1"/>
    <property type="molecule type" value="Genomic_DNA"/>
</dbReference>
<gene>
    <name evidence="2" type="ORF">D9V29_08540</name>
</gene>
<dbReference type="RefSeq" id="WP_121672905.1">
    <property type="nucleotide sequence ID" value="NZ_BMXM01000004.1"/>
</dbReference>
<evidence type="ECO:0000313" key="2">
    <source>
        <dbReference type="EMBL" id="RLP71389.1"/>
    </source>
</evidence>
<comment type="caution">
    <text evidence="2">The sequence shown here is derived from an EMBL/GenBank/DDBJ whole genome shotgun (WGS) entry which is preliminary data.</text>
</comment>
<keyword evidence="1" id="KW-1133">Transmembrane helix</keyword>